<gene>
    <name evidence="3" type="ORF">F511_10293</name>
</gene>
<dbReference type="InterPro" id="IPR013094">
    <property type="entry name" value="AB_hydrolase_3"/>
</dbReference>
<proteinExistence type="inferred from homology"/>
<organism evidence="3 4">
    <name type="scientific">Dorcoceras hygrometricum</name>
    <dbReference type="NCBI Taxonomy" id="472368"/>
    <lineage>
        <taxon>Eukaryota</taxon>
        <taxon>Viridiplantae</taxon>
        <taxon>Streptophyta</taxon>
        <taxon>Embryophyta</taxon>
        <taxon>Tracheophyta</taxon>
        <taxon>Spermatophyta</taxon>
        <taxon>Magnoliopsida</taxon>
        <taxon>eudicotyledons</taxon>
        <taxon>Gunneridae</taxon>
        <taxon>Pentapetalae</taxon>
        <taxon>asterids</taxon>
        <taxon>lamiids</taxon>
        <taxon>Lamiales</taxon>
        <taxon>Gesneriaceae</taxon>
        <taxon>Didymocarpoideae</taxon>
        <taxon>Trichosporeae</taxon>
        <taxon>Loxocarpinae</taxon>
        <taxon>Dorcoceras</taxon>
    </lineage>
</organism>
<evidence type="ECO:0000313" key="3">
    <source>
        <dbReference type="EMBL" id="KZV41159.1"/>
    </source>
</evidence>
<dbReference type="InterPro" id="IPR050466">
    <property type="entry name" value="Carboxylest/Gibb_receptor"/>
</dbReference>
<dbReference type="EMBL" id="KQ999821">
    <property type="protein sequence ID" value="KZV41159.1"/>
    <property type="molecule type" value="Genomic_DNA"/>
</dbReference>
<evidence type="ECO:0000313" key="4">
    <source>
        <dbReference type="Proteomes" id="UP000250235"/>
    </source>
</evidence>
<keyword evidence="4" id="KW-1185">Reference proteome</keyword>
<dbReference type="OrthoDB" id="408631at2759"/>
<dbReference type="AlphaFoldDB" id="A0A2Z7C3T7"/>
<protein>
    <submittedName>
        <fullName evidence="3">2-hydroxyisoflavanone dehydratase-like</fullName>
    </submittedName>
</protein>
<sequence length="320" mass="35435">MAAANSDEILHDLSPLLRHYKDGRVERMLGSAFIQPSFDPETGVQSKDVEISAGINLSARLYLPKNASPAEKLPILLYFHGGGFVIESAFSELYQNHLNHLVAEANVVAVSVNYRLAPEHPVPAAFEDSWLALEWIATQFREEGREEWIKQHADANRVFLGGDSAGGTIAHYVALRAGIDKLKGGITLRGAFLNCPYFWGELPIADEMNHPHYSKSFLDTLWKYASPSSSQGSDDPLINPEKDPRIARLGCKRLLVHVAEKDVLRARGLLYKDILKKNGWDGEIEVVDVEGEVHVFSVFTPTSETGVAMIKKVASFINAE</sequence>
<evidence type="ECO:0000259" key="2">
    <source>
        <dbReference type="Pfam" id="PF07859"/>
    </source>
</evidence>
<reference evidence="3 4" key="1">
    <citation type="journal article" date="2015" name="Proc. Natl. Acad. Sci. U.S.A.">
        <title>The resurrection genome of Boea hygrometrica: A blueprint for survival of dehydration.</title>
        <authorList>
            <person name="Xiao L."/>
            <person name="Yang G."/>
            <person name="Zhang L."/>
            <person name="Yang X."/>
            <person name="Zhao S."/>
            <person name="Ji Z."/>
            <person name="Zhou Q."/>
            <person name="Hu M."/>
            <person name="Wang Y."/>
            <person name="Chen M."/>
            <person name="Xu Y."/>
            <person name="Jin H."/>
            <person name="Xiao X."/>
            <person name="Hu G."/>
            <person name="Bao F."/>
            <person name="Hu Y."/>
            <person name="Wan P."/>
            <person name="Li L."/>
            <person name="Deng X."/>
            <person name="Kuang T."/>
            <person name="Xiang C."/>
            <person name="Zhu J.K."/>
            <person name="Oliver M.J."/>
            <person name="He Y."/>
        </authorList>
    </citation>
    <scope>NUCLEOTIDE SEQUENCE [LARGE SCALE GENOMIC DNA]</scope>
    <source>
        <strain evidence="4">cv. XS01</strain>
    </source>
</reference>
<comment type="similarity">
    <text evidence="1">Belongs to the 'GDXG' lipolytic enzyme family.</text>
</comment>
<dbReference type="PANTHER" id="PTHR23024:SF467">
    <property type="entry name" value="CARBOXYLESTERASE 12-RELATED"/>
    <property type="match status" value="1"/>
</dbReference>
<name>A0A2Z7C3T7_9LAMI</name>
<evidence type="ECO:0000256" key="1">
    <source>
        <dbReference type="ARBA" id="ARBA00010515"/>
    </source>
</evidence>
<feature type="domain" description="Alpha/beta hydrolase fold-3" evidence="2">
    <location>
        <begin position="76"/>
        <end position="296"/>
    </location>
</feature>
<dbReference type="GO" id="GO:0016787">
    <property type="term" value="F:hydrolase activity"/>
    <property type="evidence" value="ECO:0007669"/>
    <property type="project" value="InterPro"/>
</dbReference>
<dbReference type="Proteomes" id="UP000250235">
    <property type="component" value="Unassembled WGS sequence"/>
</dbReference>
<accession>A0A2Z7C3T7</accession>
<dbReference type="Gene3D" id="3.40.50.1820">
    <property type="entry name" value="alpha/beta hydrolase"/>
    <property type="match status" value="1"/>
</dbReference>
<dbReference type="Pfam" id="PF07859">
    <property type="entry name" value="Abhydrolase_3"/>
    <property type="match status" value="1"/>
</dbReference>
<dbReference type="PANTHER" id="PTHR23024">
    <property type="entry name" value="ARYLACETAMIDE DEACETYLASE"/>
    <property type="match status" value="1"/>
</dbReference>
<dbReference type="SUPFAM" id="SSF53474">
    <property type="entry name" value="alpha/beta-Hydrolases"/>
    <property type="match status" value="1"/>
</dbReference>
<dbReference type="InterPro" id="IPR029058">
    <property type="entry name" value="AB_hydrolase_fold"/>
</dbReference>